<dbReference type="CDD" id="cd07381">
    <property type="entry name" value="MPP_CapA"/>
    <property type="match status" value="1"/>
</dbReference>
<dbReference type="InterPro" id="IPR029052">
    <property type="entry name" value="Metallo-depent_PP-like"/>
</dbReference>
<proteinExistence type="inferred from homology"/>
<accession>A0ABQ0JWG7</accession>
<dbReference type="PANTHER" id="PTHR33393">
    <property type="entry name" value="POLYGLUTAMINE SYNTHESIS ACCESSORY PROTEIN RV0574C-RELATED"/>
    <property type="match status" value="1"/>
</dbReference>
<comment type="similarity">
    <text evidence="1">Belongs to the CapA family.</text>
</comment>
<dbReference type="Pfam" id="PF09587">
    <property type="entry name" value="PGA_cap"/>
    <property type="match status" value="1"/>
</dbReference>
<evidence type="ECO:0000313" key="4">
    <source>
        <dbReference type="Proteomes" id="UP000032309"/>
    </source>
</evidence>
<dbReference type="PANTHER" id="PTHR33393:SF11">
    <property type="entry name" value="POLYGLUTAMINE SYNTHESIS ACCESSORY PROTEIN RV0574C-RELATED"/>
    <property type="match status" value="1"/>
</dbReference>
<dbReference type="RefSeq" id="WP_052563169.1">
    <property type="nucleotide sequence ID" value="NZ_BAFN01000001.1"/>
</dbReference>
<evidence type="ECO:0000313" key="3">
    <source>
        <dbReference type="EMBL" id="GAN33116.1"/>
    </source>
</evidence>
<keyword evidence="4" id="KW-1185">Reference proteome</keyword>
<reference evidence="4" key="1">
    <citation type="journal article" date="2015" name="Genome Announc.">
        <title>Draft Genome Sequence of an Anaerobic Ammonium-Oxidizing Bacterium, "Candidatus Brocadia sinica".</title>
        <authorList>
            <person name="Oshiki M."/>
            <person name="Shinyako-Hata K."/>
            <person name="Satoh H."/>
            <person name="Okabe S."/>
        </authorList>
    </citation>
    <scope>NUCLEOTIDE SEQUENCE [LARGE SCALE GENOMIC DNA]</scope>
    <source>
        <strain evidence="4">JPN1</strain>
    </source>
</reference>
<sequence length="370" mass="41690">MSDTISIFMCGDVMTGRGIDQVLPYPGNPLLHEFYMKNARGYLELAERESGRIPHPVSFSSIWGDALGELERIAPDLKIVNLETSITKSNDYWKGKPVHYRMNPLNIPCITAPRIDCCSLANNHTLDWGYTGLAETIETLKKAHVKSAGAGWNLKEAETPALLDVDGKGRVIVFSFGSETSGIPLEWAALGNRPGVNLLKDLSDSAVRHIREQVQKVKQRRDIVIASIHWGDNWGYEIPHEQIQFAHMLIDYAGIDIVHGHSSHHVKGIEVYQDRPIIYGCGDFLNDYEGISGYEFFRGDLGLMYFAYAEPASGRLVRFQMTPTHTKHFRVNRASTPDAVWLSNILNREGKRFGTRVVLNKDHTLTLEWD</sequence>
<feature type="domain" description="Capsule synthesis protein CapA" evidence="2">
    <location>
        <begin position="6"/>
        <end position="288"/>
    </location>
</feature>
<dbReference type="InterPro" id="IPR019079">
    <property type="entry name" value="Capsule_synth_CapA"/>
</dbReference>
<protein>
    <submittedName>
        <fullName evidence="3">Poly-gamma-glutamate synthesis protein</fullName>
    </submittedName>
</protein>
<dbReference type="Gene3D" id="3.60.21.10">
    <property type="match status" value="1"/>
</dbReference>
<dbReference type="SMART" id="SM00854">
    <property type="entry name" value="PGA_cap"/>
    <property type="match status" value="1"/>
</dbReference>
<dbReference type="SUPFAM" id="SSF56300">
    <property type="entry name" value="Metallo-dependent phosphatases"/>
    <property type="match status" value="1"/>
</dbReference>
<dbReference type="InterPro" id="IPR052169">
    <property type="entry name" value="CW_Biosynth-Accessory"/>
</dbReference>
<gene>
    <name evidence="3" type="ORF">BROSI_A1633</name>
</gene>
<name>A0ABQ0JWG7_9BACT</name>
<dbReference type="EMBL" id="BAFN01000001">
    <property type="protein sequence ID" value="GAN33116.1"/>
    <property type="molecule type" value="Genomic_DNA"/>
</dbReference>
<evidence type="ECO:0000256" key="1">
    <source>
        <dbReference type="ARBA" id="ARBA00005662"/>
    </source>
</evidence>
<evidence type="ECO:0000259" key="2">
    <source>
        <dbReference type="SMART" id="SM00854"/>
    </source>
</evidence>
<comment type="caution">
    <text evidence="3">The sequence shown here is derived from an EMBL/GenBank/DDBJ whole genome shotgun (WGS) entry which is preliminary data.</text>
</comment>
<dbReference type="Proteomes" id="UP000032309">
    <property type="component" value="Unassembled WGS sequence"/>
</dbReference>
<organism evidence="3 4">
    <name type="scientific">Candidatus Brocadia sinica JPN1</name>
    <dbReference type="NCBI Taxonomy" id="1197129"/>
    <lineage>
        <taxon>Bacteria</taxon>
        <taxon>Pseudomonadati</taxon>
        <taxon>Planctomycetota</taxon>
        <taxon>Candidatus Brocadiia</taxon>
        <taxon>Candidatus Brocadiales</taxon>
        <taxon>Candidatus Brocadiaceae</taxon>
        <taxon>Candidatus Brocadia</taxon>
    </lineage>
</organism>